<evidence type="ECO:0000313" key="12">
    <source>
        <dbReference type="Proteomes" id="UP000323632"/>
    </source>
</evidence>
<sequence length="830" mass="92379">MKKLLFTTIAALGSLSLFAQMPEINIPVQQAPVANSVTVSGNVYDSVAKTPLEFSSVMLVHEGEKAADGINSDSLGHFAFNNVKPGNYKLTIFYVGYNKLERNIKVEGTDLNLGNVNMNTSSTTLNEVQIIDRKQLIEQRPDGLVYNADKDFTNKGAMADMVLRKVPMVTVDLQGNVSLRGSGNIKVLIDGKPSTLIAASVKDALQQIPADNIKSVEVITSPGAKYDGEGSAGVINIITKKNVMKGMSGSLFSQLSYNVPREFFTGNAGFNMNYRSGDFGLSLNAGYSRWQMVLGMNSTRTDFPGTAQESKLVQESIMDGGGNFYWSQLSADYSIDSLQSVQVGVGYRPGNWVQDQPMTSTIIPDVPNANFKSDTHSENPRDNGSVYASYSKKFKNNPKRTLDVLTQYSLNSKNSEYTMKRTPEGSNAVTYQELNKNKSDNNEFTIQADYVQPLKNPKQKIETGLKYINRDISSDYQLQYLDTAHTDFVIAPNRTNHLDYTQQVGAAYAQFTTPLGKSFSMIAGARYEYTDIKGQQLGVSTAFNSQFNNVLPNVSFAYTLKNFSKLKLAYNMRIERPSIDYINPYVNYSDPYNIKQGNPELVPEKTHNVELTYSTFFNNTNLNFSAFYRHTGNGIESITAVDENNISHTTYGNISKNNTTGLDLFGSTTLFKNWMINLNGSLYYKMLKSPSLDIKNDGFQYNASLYTSYKLTEKFSLAGFAMYNGNQVQLQGSQQGWYYYFLGVQLEVLKGKGSIGLSGENFFNPEVHMKTEYTYQNAKYVNETVYYGRGARLTFNWNFGKMTFSQKKKIKNDDLKDEGSSSPGMGGGGM</sequence>
<dbReference type="Gene3D" id="2.60.40.1120">
    <property type="entry name" value="Carboxypeptidase-like, regulatory domain"/>
    <property type="match status" value="1"/>
</dbReference>
<gene>
    <name evidence="11" type="ORF">F0919_09870</name>
</gene>
<accession>A0A5M6CI67</accession>
<dbReference type="InterPro" id="IPR036942">
    <property type="entry name" value="Beta-barrel_TonB_sf"/>
</dbReference>
<dbReference type="InterPro" id="IPR037066">
    <property type="entry name" value="Plug_dom_sf"/>
</dbReference>
<dbReference type="InterPro" id="IPR012910">
    <property type="entry name" value="Plug_dom"/>
</dbReference>
<dbReference type="PANTHER" id="PTHR40980:SF4">
    <property type="entry name" value="TONB-DEPENDENT RECEPTOR-LIKE BETA-BARREL DOMAIN-CONTAINING PROTEIN"/>
    <property type="match status" value="1"/>
</dbReference>
<dbReference type="EMBL" id="VWSH01000002">
    <property type="protein sequence ID" value="KAA5534898.1"/>
    <property type="molecule type" value="Genomic_DNA"/>
</dbReference>
<evidence type="ECO:0000259" key="10">
    <source>
        <dbReference type="Pfam" id="PF14905"/>
    </source>
</evidence>
<proteinExistence type="inferred from homology"/>
<evidence type="ECO:0000256" key="5">
    <source>
        <dbReference type="ARBA" id="ARBA00023136"/>
    </source>
</evidence>
<dbReference type="Proteomes" id="UP000323632">
    <property type="component" value="Unassembled WGS sequence"/>
</dbReference>
<feature type="domain" description="Outer membrane protein beta-barrel" evidence="10">
    <location>
        <begin position="393"/>
        <end position="797"/>
    </location>
</feature>
<comment type="subcellular location">
    <subcellularLocation>
        <location evidence="1 7">Cell outer membrane</location>
        <topology evidence="1 7">Multi-pass membrane protein</topology>
    </subcellularLocation>
</comment>
<organism evidence="11 12">
    <name type="scientific">Taibaiella lutea</name>
    <dbReference type="NCBI Taxonomy" id="2608001"/>
    <lineage>
        <taxon>Bacteria</taxon>
        <taxon>Pseudomonadati</taxon>
        <taxon>Bacteroidota</taxon>
        <taxon>Chitinophagia</taxon>
        <taxon>Chitinophagales</taxon>
        <taxon>Chitinophagaceae</taxon>
        <taxon>Taibaiella</taxon>
    </lineage>
</organism>
<dbReference type="Gene3D" id="2.170.130.10">
    <property type="entry name" value="TonB-dependent receptor, plug domain"/>
    <property type="match status" value="1"/>
</dbReference>
<keyword evidence="8" id="KW-0732">Signal</keyword>
<name>A0A5M6CI67_9BACT</name>
<evidence type="ECO:0000256" key="1">
    <source>
        <dbReference type="ARBA" id="ARBA00004571"/>
    </source>
</evidence>
<evidence type="ECO:0000256" key="8">
    <source>
        <dbReference type="SAM" id="SignalP"/>
    </source>
</evidence>
<comment type="caution">
    <text evidence="11">The sequence shown here is derived from an EMBL/GenBank/DDBJ whole genome shotgun (WGS) entry which is preliminary data.</text>
</comment>
<dbReference type="GO" id="GO:0009279">
    <property type="term" value="C:cell outer membrane"/>
    <property type="evidence" value="ECO:0007669"/>
    <property type="project" value="UniProtKB-SubCell"/>
</dbReference>
<dbReference type="PROSITE" id="PS52016">
    <property type="entry name" value="TONB_DEPENDENT_REC_3"/>
    <property type="match status" value="1"/>
</dbReference>
<keyword evidence="6 7" id="KW-0998">Cell outer membrane</keyword>
<dbReference type="Pfam" id="PF07715">
    <property type="entry name" value="Plug"/>
    <property type="match status" value="1"/>
</dbReference>
<dbReference type="SUPFAM" id="SSF56935">
    <property type="entry name" value="Porins"/>
    <property type="match status" value="1"/>
</dbReference>
<keyword evidence="3 7" id="KW-1134">Transmembrane beta strand</keyword>
<comment type="similarity">
    <text evidence="7">Belongs to the TonB-dependent receptor family.</text>
</comment>
<dbReference type="AlphaFoldDB" id="A0A5M6CI67"/>
<dbReference type="InterPro" id="IPR008969">
    <property type="entry name" value="CarboxyPept-like_regulatory"/>
</dbReference>
<evidence type="ECO:0000313" key="11">
    <source>
        <dbReference type="EMBL" id="KAA5534898.1"/>
    </source>
</evidence>
<dbReference type="SUPFAM" id="SSF49464">
    <property type="entry name" value="Carboxypeptidase regulatory domain-like"/>
    <property type="match status" value="1"/>
</dbReference>
<protein>
    <submittedName>
        <fullName evidence="11">TonB-dependent receptor</fullName>
    </submittedName>
</protein>
<dbReference type="InterPro" id="IPR039426">
    <property type="entry name" value="TonB-dep_rcpt-like"/>
</dbReference>
<evidence type="ECO:0000256" key="2">
    <source>
        <dbReference type="ARBA" id="ARBA00022448"/>
    </source>
</evidence>
<evidence type="ECO:0000256" key="3">
    <source>
        <dbReference type="ARBA" id="ARBA00022452"/>
    </source>
</evidence>
<dbReference type="Gene3D" id="2.40.170.20">
    <property type="entry name" value="TonB-dependent receptor, beta-barrel domain"/>
    <property type="match status" value="1"/>
</dbReference>
<evidence type="ECO:0000256" key="4">
    <source>
        <dbReference type="ARBA" id="ARBA00022692"/>
    </source>
</evidence>
<keyword evidence="12" id="KW-1185">Reference proteome</keyword>
<evidence type="ECO:0000259" key="9">
    <source>
        <dbReference type="Pfam" id="PF07715"/>
    </source>
</evidence>
<dbReference type="InterPro" id="IPR041700">
    <property type="entry name" value="OMP_b-brl_3"/>
</dbReference>
<keyword evidence="11" id="KW-0675">Receptor</keyword>
<dbReference type="Pfam" id="PF14905">
    <property type="entry name" value="OMP_b-brl_3"/>
    <property type="match status" value="1"/>
</dbReference>
<evidence type="ECO:0000256" key="6">
    <source>
        <dbReference type="ARBA" id="ARBA00023237"/>
    </source>
</evidence>
<feature type="chain" id="PRO_5024427508" evidence="8">
    <location>
        <begin position="20"/>
        <end position="830"/>
    </location>
</feature>
<keyword evidence="5 7" id="KW-0472">Membrane</keyword>
<keyword evidence="2 7" id="KW-0813">Transport</keyword>
<dbReference type="PANTHER" id="PTHR40980">
    <property type="entry name" value="PLUG DOMAIN-CONTAINING PROTEIN"/>
    <property type="match status" value="1"/>
</dbReference>
<evidence type="ECO:0000256" key="7">
    <source>
        <dbReference type="PROSITE-ProRule" id="PRU01360"/>
    </source>
</evidence>
<feature type="domain" description="TonB-dependent receptor plug" evidence="9">
    <location>
        <begin position="162"/>
        <end position="234"/>
    </location>
</feature>
<reference evidence="11 12" key="1">
    <citation type="submission" date="2019-09" db="EMBL/GenBank/DDBJ databases">
        <title>Genome sequence and assembly of Taibaiella sp.</title>
        <authorList>
            <person name="Chhetri G."/>
        </authorList>
    </citation>
    <scope>NUCLEOTIDE SEQUENCE [LARGE SCALE GENOMIC DNA]</scope>
    <source>
        <strain evidence="11 12">KVB11</strain>
    </source>
</reference>
<feature type="signal peptide" evidence="8">
    <location>
        <begin position="1"/>
        <end position="19"/>
    </location>
</feature>
<dbReference type="RefSeq" id="WP_150032577.1">
    <property type="nucleotide sequence ID" value="NZ_VWSH01000002.1"/>
</dbReference>
<dbReference type="Pfam" id="PF13620">
    <property type="entry name" value="CarboxypepD_reg"/>
    <property type="match status" value="1"/>
</dbReference>
<keyword evidence="4 7" id="KW-0812">Transmembrane</keyword>